<evidence type="ECO:0000256" key="21">
    <source>
        <dbReference type="SAM" id="MobiDB-lite"/>
    </source>
</evidence>
<feature type="compositionally biased region" description="Polar residues" evidence="21">
    <location>
        <begin position="570"/>
        <end position="579"/>
    </location>
</feature>
<dbReference type="SMART" id="SM00408">
    <property type="entry name" value="IGc2"/>
    <property type="match status" value="9"/>
</dbReference>
<dbReference type="InParanoid" id="A0A6P6F2D6"/>
<evidence type="ECO:0000256" key="11">
    <source>
        <dbReference type="ARBA" id="ARBA00022782"/>
    </source>
</evidence>
<feature type="compositionally biased region" description="Low complexity" evidence="21">
    <location>
        <begin position="2492"/>
        <end position="2505"/>
    </location>
</feature>
<dbReference type="PANTHER" id="PTHR47633:SF3">
    <property type="entry name" value="STRIATED MUSCLE PREFERENTIALLY EXPRESSED PROTEIN KINASE"/>
    <property type="match status" value="1"/>
</dbReference>
<dbReference type="FunFam" id="2.60.40.10:FF:000497">
    <property type="entry name" value="Striated muscle preferentially expressed protein kinase"/>
    <property type="match status" value="1"/>
</dbReference>
<feature type="compositionally biased region" description="Pro residues" evidence="21">
    <location>
        <begin position="2252"/>
        <end position="2266"/>
    </location>
</feature>
<dbReference type="FunFam" id="2.60.40.10:FF:000513">
    <property type="entry name" value="striated muscle preferentially expressed protein kinase"/>
    <property type="match status" value="1"/>
</dbReference>
<feature type="compositionally biased region" description="Polar residues" evidence="21">
    <location>
        <begin position="187"/>
        <end position="226"/>
    </location>
</feature>
<dbReference type="FunFam" id="2.60.40.10:FF:000541">
    <property type="entry name" value="striated muscle preferentially expressed protein kinase"/>
    <property type="match status" value="1"/>
</dbReference>
<feature type="domain" description="Fibronectin type-III" evidence="24">
    <location>
        <begin position="2709"/>
        <end position="2803"/>
    </location>
</feature>
<comment type="similarity">
    <text evidence="2">Belongs to the protein kinase superfamily. CAMK Ser/Thr protein kinase family.</text>
</comment>
<evidence type="ECO:0000256" key="9">
    <source>
        <dbReference type="ARBA" id="ARBA00022741"/>
    </source>
</evidence>
<keyword evidence="25" id="KW-1185">Reference proteome</keyword>
<dbReference type="Gene3D" id="1.10.510.10">
    <property type="entry name" value="Transferase(Phosphotransferase) domain 1"/>
    <property type="match status" value="2"/>
</dbReference>
<dbReference type="PROSITE" id="PS50835">
    <property type="entry name" value="IG_LIKE"/>
    <property type="match status" value="8"/>
</dbReference>
<feature type="domain" description="Ig-like" evidence="23">
    <location>
        <begin position="901"/>
        <end position="990"/>
    </location>
</feature>
<dbReference type="InterPro" id="IPR003599">
    <property type="entry name" value="Ig_sub"/>
</dbReference>
<proteinExistence type="inferred from homology"/>
<dbReference type="CDD" id="cd00063">
    <property type="entry name" value="FN3"/>
    <property type="match status" value="2"/>
</dbReference>
<protein>
    <recommendedName>
        <fullName evidence="18">Striated muscle-specific serine/threonine-protein kinase</fullName>
        <ecNumber evidence="3">2.7.11.1</ecNumber>
    </recommendedName>
    <alternativeName>
        <fullName evidence="19">Aortic preferentially expressed protein 1</fullName>
    </alternativeName>
</protein>
<evidence type="ECO:0000256" key="17">
    <source>
        <dbReference type="ARBA" id="ARBA00048679"/>
    </source>
</evidence>
<comment type="catalytic activity">
    <reaction evidence="17">
        <text>L-seryl-[protein] + ATP = O-phospho-L-seryl-[protein] + ADP + H(+)</text>
        <dbReference type="Rhea" id="RHEA:17989"/>
        <dbReference type="Rhea" id="RHEA-COMP:9863"/>
        <dbReference type="Rhea" id="RHEA-COMP:11604"/>
        <dbReference type="ChEBI" id="CHEBI:15378"/>
        <dbReference type="ChEBI" id="CHEBI:29999"/>
        <dbReference type="ChEBI" id="CHEBI:30616"/>
        <dbReference type="ChEBI" id="CHEBI:83421"/>
        <dbReference type="ChEBI" id="CHEBI:456216"/>
        <dbReference type="EC" id="2.7.11.1"/>
    </reaction>
</comment>
<dbReference type="InterPro" id="IPR008271">
    <property type="entry name" value="Ser/Thr_kinase_AS"/>
</dbReference>
<evidence type="ECO:0000256" key="7">
    <source>
        <dbReference type="ARBA" id="ARBA00022679"/>
    </source>
</evidence>
<keyword evidence="13" id="KW-1015">Disulfide bond</keyword>
<dbReference type="GO" id="GO:0004674">
    <property type="term" value="F:protein serine/threonine kinase activity"/>
    <property type="evidence" value="ECO:0007669"/>
    <property type="project" value="UniProtKB-KW"/>
</dbReference>
<dbReference type="FunFam" id="2.60.40.10:FF:000539">
    <property type="entry name" value="striated muscle preferentially expressed protein kinase"/>
    <property type="match status" value="1"/>
</dbReference>
<feature type="domain" description="Protein kinase" evidence="22">
    <location>
        <begin position="2976"/>
        <end position="3228"/>
    </location>
</feature>
<evidence type="ECO:0000256" key="5">
    <source>
        <dbReference type="ARBA" id="ARBA00022527"/>
    </source>
</evidence>
<feature type="region of interest" description="Disordered" evidence="21">
    <location>
        <begin position="178"/>
        <end position="257"/>
    </location>
</feature>
<keyword evidence="10 26" id="KW-0418">Kinase</keyword>
<feature type="binding site" evidence="20">
    <location>
        <position position="1662"/>
    </location>
    <ligand>
        <name>ATP</name>
        <dbReference type="ChEBI" id="CHEBI:30616"/>
    </ligand>
</feature>
<dbReference type="PROSITE" id="PS50011">
    <property type="entry name" value="PROTEIN_KINASE_DOM"/>
    <property type="match status" value="2"/>
</dbReference>
<feature type="region of interest" description="Disordered" evidence="21">
    <location>
        <begin position="2803"/>
        <end position="2915"/>
    </location>
</feature>
<dbReference type="FunFam" id="2.60.40.10:FF:000428">
    <property type="entry name" value="striated muscle preferentially expressed protein kinase"/>
    <property type="match status" value="1"/>
</dbReference>
<dbReference type="CDD" id="cd14108">
    <property type="entry name" value="STKc_SPEG_rpt1"/>
    <property type="match status" value="1"/>
</dbReference>
<dbReference type="GO" id="GO:0030154">
    <property type="term" value="P:cell differentiation"/>
    <property type="evidence" value="ECO:0007669"/>
    <property type="project" value="UniProtKB-KW"/>
</dbReference>
<dbReference type="SMART" id="SM00220">
    <property type="entry name" value="S_TKc"/>
    <property type="match status" value="2"/>
</dbReference>
<feature type="region of interest" description="Disordered" evidence="21">
    <location>
        <begin position="845"/>
        <end position="901"/>
    </location>
</feature>
<dbReference type="FunFam" id="2.60.40.10:FF:000601">
    <property type="entry name" value="striated muscle preferentially expressed protein kinase"/>
    <property type="match status" value="1"/>
</dbReference>
<evidence type="ECO:0000256" key="14">
    <source>
        <dbReference type="ARBA" id="ARBA00023242"/>
    </source>
</evidence>
<evidence type="ECO:0000313" key="26">
    <source>
        <dbReference type="RefSeq" id="XP_023578815.1"/>
    </source>
</evidence>
<feature type="domain" description="Ig-like" evidence="23">
    <location>
        <begin position="754"/>
        <end position="842"/>
    </location>
</feature>
<dbReference type="InterPro" id="IPR017441">
    <property type="entry name" value="Protein_kinase_ATP_BS"/>
</dbReference>
<dbReference type="PANTHER" id="PTHR47633">
    <property type="entry name" value="IMMUNOGLOBULIN"/>
    <property type="match status" value="1"/>
</dbReference>
<feature type="compositionally biased region" description="Low complexity" evidence="21">
    <location>
        <begin position="2374"/>
        <end position="2383"/>
    </location>
</feature>
<evidence type="ECO:0000259" key="24">
    <source>
        <dbReference type="PROSITE" id="PS50853"/>
    </source>
</evidence>
<dbReference type="CDD" id="cd20975">
    <property type="entry name" value="IgI_APEG-1_like"/>
    <property type="match status" value="1"/>
</dbReference>
<feature type="compositionally biased region" description="Basic and acidic residues" evidence="21">
    <location>
        <begin position="537"/>
        <end position="549"/>
    </location>
</feature>
<dbReference type="CDD" id="cd14111">
    <property type="entry name" value="STKc_SPEG_rpt2"/>
    <property type="match status" value="1"/>
</dbReference>
<dbReference type="GO" id="GO:0005634">
    <property type="term" value="C:nucleus"/>
    <property type="evidence" value="ECO:0007669"/>
    <property type="project" value="UniProtKB-SubCell"/>
</dbReference>
<feature type="region of interest" description="Disordered" evidence="21">
    <location>
        <begin position="443"/>
        <end position="495"/>
    </location>
</feature>
<dbReference type="EC" id="2.7.11.1" evidence="3"/>
<dbReference type="SUPFAM" id="SSF49265">
    <property type="entry name" value="Fibronectin type III"/>
    <property type="match status" value="1"/>
</dbReference>
<dbReference type="Gene3D" id="2.60.40.10">
    <property type="entry name" value="Immunoglobulins"/>
    <property type="match status" value="11"/>
</dbReference>
<dbReference type="FunFam" id="1.10.510.10:FF:000344">
    <property type="entry name" value="striated muscle preferentially expressed protein kinase isoform X1"/>
    <property type="match status" value="1"/>
</dbReference>
<dbReference type="OrthoDB" id="2570713at2759"/>
<sequence>MQKARGTRGEDAGTRVPSSPGVPPKRAKVGAGGGTLAAGAPVFLRPLKNAAVCAGSDVRLRVVVSGTPQPSFSWFRDGQLLPAPFEPSCLWLRNCGAQDAGVYSCTAQNEWGQASCEAVLTVLEVGGPQRTPAPNTSFSRREHCGPGGSEVFRSCRKQSYDSEPAEDDISDVQETQRLELRDDGAFSTPTGGSDTLVGTSLDTPPTSVTGTSEEQVSWWGSGQTVLEQEAGSGSGTRRLPGSPRQAQATGAGPRHLGVEPLVRASRANLVGASWGSEDSLSVASDLYGSAFSLYRGRALSIHVSVPQSGLRREEPDLQPQPASEAPRPRPALPPPSKSALLPPPSPRVGRRASPGPGAQPPPTPTSPHRRTQELVLPEDTTAEEKRGKKSKLLGPSLVGTAESRPQTPLSETSGRQSALGRSPRLVRAGSRILDKLQFFEERRRSLERSDSPPAPLRPWVPLRKARSLEQPKSESDAWGTPGASQEELRTQRGSVAERRLLFQQKAASLDERTRQRSPASDLELRFAQELGRIRRSASREELVRSHESLRATLQRAPSPREPGEPPLFSRPSTPKTSRAVSPAAPQLPPSSIPSRSGDEPGKPRSRGPVSRTEPGEGPQQEVRRRDQVPLTRGRAIQECRSPVPPPTADPPEARTKGPSGRKREPPAQAVRFLPWATPGLEGAAVPQILEKNRAGPEAEKRQRRGLEEDGPWGPWDRRGARRQGKGRRVRPTSPELESSDDSYVSAGEEPLEAPVFEIPLQNMVAAPGADVLLKCIITANPQPEVSWHKDGSVLRSEGRILLRAEGERHTLLLREAQAADAGSYMATATNELGQASCAASLAVRPGGSTSPFSSPITSDEEYLSPPEEFPEPGETWPRTPTMKLSPSHNHHSSDTGSKAPPTFKVSLMDQSVREGQDVIMSIRVQGEPKPVVSWLRNRQPVRPDQRRFAEEAEGGLCRLRILAAERGDAGFYTCKAVNEYGARQCEARLEVRAHPESRSLAVLAPLQDVDVGAGEMALFECLVAGPADVEVDWLCRGRLLQPALLKCKMHFDGCKCKLLLTSVHEDDSGVYTCKLSTAKDELTCSARLTVRPSLAPLFTRLLEDVEVLEGRAARLDCKISGTPPPSVSWTHFGHQVEESDNLRLRQDGGLHSLHIAHVSSEDEGLYAVSATNMHGQAHCSAQLYVEEPRTAASGPSSKLEKMPSIPEEPEQGELERLSIPDFLRPLQDLEVGLAKEAMLECQVTGLPYPTISWFHNGHRIQSSDDRRMMQYRDVHRLVFPAVGPQHAGVYKSVIANKLGKAACYAHLYVTDVVPGPPDGAPQVVAVTGRMVTLTWNAPRSLDMAIDPDSLTYTVQHQVLGSDQWTVLATGLREPGWAAVGLRKGLQHVFRVLSSSGKSSSKPSPSSEPVQLLERGPPLEEAPGVLDKPDIVYVVEGQPASVTVTFNHVEAQVVWRSCRGALLEERAGTYELSQPDDDQYCLRICRVSRRDVGPLTCSARNRHGTQSCSVTLELAEAPRFESIMEDVEVGAGETARFAVVVEGKPVPDIMWYKDEVLLAESSHISFVYEENECSLVVLSTGAQDGGVYTCTARNLAGEVSCKAELAVHSAQAAMEVEGAGEDEEHRGRRLSDFYDIHQEIGRGAFSYLRRVVERSSGLEFAAKFIPSQAKPKASARREARLLAQLQHDCVLYFHEAFERRRGLVIVTELCTEELLERMAGKPTVCESEIRAYMRQVLEGIGYLHQNHVLHLDIKPENLLIWDGAGGEEQVRICDFGNAQELIPGEPQYCQYGTPEFVAPEIVNQSPVSGVTDIWPVGVVAFLCLTGISPFVGENDRTTLMNIRNYNVAFEETTFLSLSREARGFLIKVLVQDRLRPTAEETLEHPWFKTEAKGAEVSTDHLKLFLSRRRWQRSQISYKCHLVLRPIPELLRAPPERVWVAMPRRPPLSGGLSSSSDSEEEELEELPSVPRPLQPEFSGSRVSLTDIPTEDEALGTPEAGAATPMDWQEQGRAPPHDQEAPSPQDLPSPGQESPAGPSPRRGELRRGSSAESALPRAGPREPGRGLHKAASVELPQRRSPSPGATRLARGGLGEGEYAQRLQALRQRLLRGGPEDGKVSGLRGPLLESLGGRARDPRMARAASSEAAPHHQPPPEARGLQKSSSFSQGEAEPRGRHRRAGAPLEIPIARLGARRLQESPSLSALSEAQPPSPARPSVPKARSPKPTEPSAATPGERPRPLETQPAPEKAREPAPEPVRAPKPAPPPVAPQTLALPLTPYAQIMQSLQVAGHSPQGPAATASGPQPHAAVFARVASPPPGGPEKCVPSAKAVPVVAKKAQVPTVPPRPGSSLSSSIENLESEAVFEAKFKRSRESPLSRGLRLLSRSRSEERGPFRGAEDEDGIYRPSPAGTPLELVRRPERSRSVQDLRAVGEPGLVRRLSLSLSQRLRRTPPSQRHPAWENRGADGESSEGGSSARGSPVLAVRRRLSSTLERLSSRLQRSGSSEDSGGGSGRSTPLFGRLRRATSEGESLRRLGIPHNQLASQAGAATPSAESLGSEASANSGSSAPGESRSRHRWGLSRLRKDKGLSQPNLSASVQEDLGHQYVPSESDFPPVFHIKLKDQVLLEGEAATLLCLPAACPAPRISWMKDKQSLRSEPSVVIVSCKDGRQLLSIPRAGKRHAGLYECSATNVLGSITSSCTVAVARVPGKLAPPEVPQTYQDTALVLWKPGDGRAPCTYTLERRVDGESSWHPVSSGIPDCYYNVTHLPVGVTVRFRVACVNRAGQGPFSNPSEKVLVRGIQDSSARPSAAYKDAPVTSGPARAPPDSPTSLASTPAPAPPAPQPAIPAPPPAPSSQALSSLKAVGPAPQTPPRKHRGLQAAQQAEPTPPSTQVTSDTGTPTPTSTPPEVKPASSSTPLYMVTSFVSAPPAPEPPAPEPPPEPTKVIVQSLSPAKEMVSSPVPEGSALRQGLPQKPYTFLEEKARGRFGVVRACRENATGRTFVAKIVPYAAEGKRRVLQEYEVLRSLHHERLMSLHEAYITPRYLVLITESCGNRELLCGLSDRFRYSEDDVATYVVQLLQGLDYLHGHCVLHLDIKPDNLLLAPDNALKIVDFGSAQPYNPQALRPLGHRTGTLEFMAPEMVKGEPIGSATDIWGAGVLTYIMLSGHSPFYEPDPQETEARIVGGRFDAFQLYPNTSQSATLFLRKILSVHPWSRPSLQDCLAHPWLQDAYLMKLRRQTLTFTTNRLKEFLGEQRRRRAEAATRHKVLLRSYPGGP</sequence>
<dbReference type="FunFam" id="2.60.40.10:FF:000145">
    <property type="entry name" value="Myosin light chain kinase, smooth muscle"/>
    <property type="match status" value="1"/>
</dbReference>
<evidence type="ECO:0000313" key="25">
    <source>
        <dbReference type="Proteomes" id="UP000515203"/>
    </source>
</evidence>
<feature type="compositionally biased region" description="Basic and acidic residues" evidence="21">
    <location>
        <begin position="2384"/>
        <end position="2395"/>
    </location>
</feature>
<feature type="region of interest" description="Disordered" evidence="21">
    <location>
        <begin position="2364"/>
        <end position="2480"/>
    </location>
</feature>
<comment type="catalytic activity">
    <reaction evidence="16">
        <text>L-threonyl-[protein] + ATP = O-phospho-L-threonyl-[protein] + ADP + H(+)</text>
        <dbReference type="Rhea" id="RHEA:46608"/>
        <dbReference type="Rhea" id="RHEA-COMP:11060"/>
        <dbReference type="Rhea" id="RHEA-COMP:11605"/>
        <dbReference type="ChEBI" id="CHEBI:15378"/>
        <dbReference type="ChEBI" id="CHEBI:30013"/>
        <dbReference type="ChEBI" id="CHEBI:30616"/>
        <dbReference type="ChEBI" id="CHEBI:61977"/>
        <dbReference type="ChEBI" id="CHEBI:456216"/>
        <dbReference type="EC" id="2.7.11.1"/>
    </reaction>
</comment>
<dbReference type="PROSITE" id="PS50853">
    <property type="entry name" value="FN3"/>
    <property type="match status" value="2"/>
</dbReference>
<dbReference type="PROSITE" id="PS00108">
    <property type="entry name" value="PROTEIN_KINASE_ST"/>
    <property type="match status" value="2"/>
</dbReference>
<dbReference type="InterPro" id="IPR013783">
    <property type="entry name" value="Ig-like_fold"/>
</dbReference>
<gene>
    <name evidence="26" type="primary">Speg</name>
</gene>
<keyword evidence="14" id="KW-0539">Nucleus</keyword>
<name>A0A6P6F2D6_OCTDE</name>
<feature type="region of interest" description="Disordered" evidence="21">
    <location>
        <begin position="1942"/>
        <end position="2092"/>
    </location>
</feature>
<evidence type="ECO:0000256" key="16">
    <source>
        <dbReference type="ARBA" id="ARBA00047899"/>
    </source>
</evidence>
<accession>A0A6P6F2D6</accession>
<feature type="domain" description="Ig-like" evidence="23">
    <location>
        <begin position="1220"/>
        <end position="1310"/>
    </location>
</feature>
<keyword evidence="9 20" id="KW-0547">Nucleotide-binding</keyword>
<dbReference type="InterPro" id="IPR007110">
    <property type="entry name" value="Ig-like_dom"/>
</dbReference>
<evidence type="ECO:0000256" key="15">
    <source>
        <dbReference type="ARBA" id="ARBA00023319"/>
    </source>
</evidence>
<dbReference type="CTD" id="10290"/>
<dbReference type="InterPro" id="IPR036116">
    <property type="entry name" value="FN3_sf"/>
</dbReference>
<dbReference type="GeneID" id="101566585"/>
<keyword evidence="7" id="KW-0808">Transferase</keyword>
<feature type="domain" description="Ig-like" evidence="23">
    <location>
        <begin position="1517"/>
        <end position="1605"/>
    </location>
</feature>
<feature type="region of interest" description="Disordered" evidence="21">
    <location>
        <begin position="531"/>
        <end position="744"/>
    </location>
</feature>
<keyword evidence="8" id="KW-0677">Repeat</keyword>
<dbReference type="FunFam" id="1.10.510.10:FF:000363">
    <property type="entry name" value="Striated muscle preferentially expressed protein kinase"/>
    <property type="match status" value="1"/>
</dbReference>
<feature type="region of interest" description="Disordered" evidence="21">
    <location>
        <begin position="1"/>
        <end position="31"/>
    </location>
</feature>
<dbReference type="Pfam" id="PF00069">
    <property type="entry name" value="Pkinase"/>
    <property type="match status" value="2"/>
</dbReference>
<dbReference type="InterPro" id="IPR013098">
    <property type="entry name" value="Ig_I-set"/>
</dbReference>
<feature type="region of interest" description="Disordered" evidence="21">
    <location>
        <begin position="1394"/>
        <end position="1423"/>
    </location>
</feature>
<evidence type="ECO:0000256" key="20">
    <source>
        <dbReference type="PROSITE-ProRule" id="PRU10141"/>
    </source>
</evidence>
<evidence type="ECO:0000256" key="10">
    <source>
        <dbReference type="ARBA" id="ARBA00022777"/>
    </source>
</evidence>
<feature type="compositionally biased region" description="Basic and acidic residues" evidence="21">
    <location>
        <begin position="2364"/>
        <end position="2373"/>
    </location>
</feature>
<evidence type="ECO:0000259" key="22">
    <source>
        <dbReference type="PROSITE" id="PS50011"/>
    </source>
</evidence>
<feature type="domain" description="Fibronectin type-III" evidence="24">
    <location>
        <begin position="1317"/>
        <end position="1414"/>
    </location>
</feature>
<dbReference type="SMART" id="SM00060">
    <property type="entry name" value="FN3"/>
    <property type="match status" value="2"/>
</dbReference>
<dbReference type="SUPFAM" id="SSF56112">
    <property type="entry name" value="Protein kinase-like (PK-like)"/>
    <property type="match status" value="2"/>
</dbReference>
<feature type="region of interest" description="Disordered" evidence="21">
    <location>
        <begin position="2283"/>
        <end position="2324"/>
    </location>
</feature>
<feature type="domain" description="Ig-like" evidence="23">
    <location>
        <begin position="995"/>
        <end position="1089"/>
    </location>
</feature>
<feature type="region of interest" description="Disordered" evidence="21">
    <location>
        <begin position="2106"/>
        <end position="2270"/>
    </location>
</feature>
<dbReference type="SUPFAM" id="SSF48726">
    <property type="entry name" value="Immunoglobulin"/>
    <property type="match status" value="9"/>
</dbReference>
<feature type="region of interest" description="Disordered" evidence="21">
    <location>
        <begin position="2492"/>
        <end position="2575"/>
    </location>
</feature>
<organism evidence="25 26">
    <name type="scientific">Octodon degus</name>
    <name type="common">Degu</name>
    <name type="synonym">Sciurus degus</name>
    <dbReference type="NCBI Taxonomy" id="10160"/>
    <lineage>
        <taxon>Eukaryota</taxon>
        <taxon>Metazoa</taxon>
        <taxon>Chordata</taxon>
        <taxon>Craniata</taxon>
        <taxon>Vertebrata</taxon>
        <taxon>Euteleostomi</taxon>
        <taxon>Mammalia</taxon>
        <taxon>Eutheria</taxon>
        <taxon>Euarchontoglires</taxon>
        <taxon>Glires</taxon>
        <taxon>Rodentia</taxon>
        <taxon>Hystricomorpha</taxon>
        <taxon>Octodontidae</taxon>
        <taxon>Octodon</taxon>
    </lineage>
</organism>
<dbReference type="PROSITE" id="PS00107">
    <property type="entry name" value="PROTEIN_KINASE_ATP"/>
    <property type="match status" value="1"/>
</dbReference>
<evidence type="ECO:0000256" key="13">
    <source>
        <dbReference type="ARBA" id="ARBA00023157"/>
    </source>
</evidence>
<keyword evidence="15" id="KW-0393">Immunoglobulin domain</keyword>
<dbReference type="FunFam" id="3.30.200.20:FF:000312">
    <property type="entry name" value="striated muscle preferentially expressed protein kinase"/>
    <property type="match status" value="1"/>
</dbReference>
<dbReference type="InterPro" id="IPR036179">
    <property type="entry name" value="Ig-like_dom_sf"/>
</dbReference>
<evidence type="ECO:0000256" key="8">
    <source>
        <dbReference type="ARBA" id="ARBA00022737"/>
    </source>
</evidence>
<dbReference type="FunFam" id="2.60.40.10:FF:000032">
    <property type="entry name" value="palladin isoform X1"/>
    <property type="match status" value="1"/>
</dbReference>
<evidence type="ECO:0000256" key="18">
    <source>
        <dbReference type="ARBA" id="ARBA00074911"/>
    </source>
</evidence>
<dbReference type="InterPro" id="IPR000719">
    <property type="entry name" value="Prot_kinase_dom"/>
</dbReference>
<feature type="compositionally biased region" description="Basic and acidic residues" evidence="21">
    <location>
        <begin position="651"/>
        <end position="665"/>
    </location>
</feature>
<feature type="compositionally biased region" description="Basic and acidic residues" evidence="21">
    <location>
        <begin position="2413"/>
        <end position="2424"/>
    </location>
</feature>
<keyword evidence="4" id="KW-0488">Methylation</keyword>
<feature type="region of interest" description="Disordered" evidence="21">
    <location>
        <begin position="1190"/>
        <end position="1212"/>
    </location>
</feature>
<dbReference type="GO" id="GO:0061061">
    <property type="term" value="P:muscle structure development"/>
    <property type="evidence" value="ECO:0007669"/>
    <property type="project" value="UniProtKB-ARBA"/>
</dbReference>
<dbReference type="GO" id="GO:0005524">
    <property type="term" value="F:ATP binding"/>
    <property type="evidence" value="ECO:0007669"/>
    <property type="project" value="UniProtKB-UniRule"/>
</dbReference>
<dbReference type="Pfam" id="PF16650">
    <property type="entry name" value="SPEG_u2"/>
    <property type="match status" value="1"/>
</dbReference>
<dbReference type="Pfam" id="PF07679">
    <property type="entry name" value="I-set"/>
    <property type="match status" value="9"/>
</dbReference>
<evidence type="ECO:0000259" key="23">
    <source>
        <dbReference type="PROSITE" id="PS50835"/>
    </source>
</evidence>
<dbReference type="FunCoup" id="A0A6P6F2D6">
    <property type="interactions" value="978"/>
</dbReference>
<dbReference type="SMART" id="SM00409">
    <property type="entry name" value="IG"/>
    <property type="match status" value="9"/>
</dbReference>
<dbReference type="RefSeq" id="XP_023578815.1">
    <property type="nucleotide sequence ID" value="XM_023723047.1"/>
</dbReference>
<dbReference type="InterPro" id="IPR003961">
    <property type="entry name" value="FN3_dom"/>
</dbReference>
<feature type="domain" description="Ig-like" evidence="23">
    <location>
        <begin position="1096"/>
        <end position="1186"/>
    </location>
</feature>
<feature type="compositionally biased region" description="Basic and acidic residues" evidence="21">
    <location>
        <begin position="466"/>
        <end position="475"/>
    </location>
</feature>
<feature type="compositionally biased region" description="Pro residues" evidence="21">
    <location>
        <begin position="2836"/>
        <end position="2853"/>
    </location>
</feature>
<feature type="compositionally biased region" description="Pro residues" evidence="21">
    <location>
        <begin position="328"/>
        <end position="346"/>
    </location>
</feature>
<feature type="region of interest" description="Disordered" evidence="21">
    <location>
        <begin position="128"/>
        <end position="150"/>
    </location>
</feature>
<keyword evidence="5" id="KW-0723">Serine/threonine-protein kinase</keyword>
<evidence type="ECO:0000256" key="12">
    <source>
        <dbReference type="ARBA" id="ARBA00022840"/>
    </source>
</evidence>
<evidence type="ECO:0000256" key="19">
    <source>
        <dbReference type="ARBA" id="ARBA00083841"/>
    </source>
</evidence>
<feature type="domain" description="Ig-like" evidence="23">
    <location>
        <begin position="41"/>
        <end position="121"/>
    </location>
</feature>
<feature type="compositionally biased region" description="Low complexity" evidence="21">
    <location>
        <begin position="1394"/>
        <end position="1406"/>
    </location>
</feature>
<comment type="subcellular location">
    <subcellularLocation>
        <location evidence="1">Nucleus</location>
    </subcellularLocation>
</comment>
<feature type="domain" description="Protein kinase" evidence="22">
    <location>
        <begin position="1633"/>
        <end position="1886"/>
    </location>
</feature>
<keyword evidence="6" id="KW-0597">Phosphoprotein</keyword>
<feature type="compositionally biased region" description="Basic residues" evidence="21">
    <location>
        <begin position="719"/>
        <end position="730"/>
    </location>
</feature>
<dbReference type="Gene3D" id="3.30.200.20">
    <property type="entry name" value="Phosphorylase Kinase, domain 1"/>
    <property type="match status" value="2"/>
</dbReference>
<feature type="compositionally biased region" description="Polar residues" evidence="21">
    <location>
        <begin position="403"/>
        <end position="416"/>
    </location>
</feature>
<evidence type="ECO:0000256" key="3">
    <source>
        <dbReference type="ARBA" id="ARBA00012513"/>
    </source>
</evidence>
<dbReference type="FunFam" id="2.60.40.10:FF:000080">
    <property type="entry name" value="Myosin light chain kinase, smooth muscle"/>
    <property type="match status" value="1"/>
</dbReference>
<dbReference type="InterPro" id="IPR011009">
    <property type="entry name" value="Kinase-like_dom_sf"/>
</dbReference>
<feature type="domain" description="Ig-like" evidence="23">
    <location>
        <begin position="2612"/>
        <end position="2702"/>
    </location>
</feature>
<evidence type="ECO:0000256" key="1">
    <source>
        <dbReference type="ARBA" id="ARBA00004123"/>
    </source>
</evidence>
<evidence type="ECO:0000256" key="2">
    <source>
        <dbReference type="ARBA" id="ARBA00006692"/>
    </source>
</evidence>
<feature type="compositionally biased region" description="Low complexity" evidence="21">
    <location>
        <begin position="2550"/>
        <end position="2569"/>
    </location>
</feature>
<dbReference type="FunFam" id="2.60.40.10:FF:000784">
    <property type="entry name" value="Striated muscle preferentially expressed protein kinase"/>
    <property type="match status" value="1"/>
</dbReference>
<feature type="compositionally biased region" description="Low complexity" evidence="21">
    <location>
        <begin position="2890"/>
        <end position="2902"/>
    </location>
</feature>
<feature type="compositionally biased region" description="Basic and acidic residues" evidence="21">
    <location>
        <begin position="690"/>
        <end position="707"/>
    </location>
</feature>
<feature type="region of interest" description="Disordered" evidence="21">
    <location>
        <begin position="307"/>
        <end position="431"/>
    </location>
</feature>
<keyword evidence="11" id="KW-0221">Differentiation</keyword>
<feature type="compositionally biased region" description="Basic and acidic residues" evidence="21">
    <location>
        <begin position="486"/>
        <end position="495"/>
    </location>
</feature>
<dbReference type="FunFam" id="2.60.40.10:FF:000538">
    <property type="entry name" value="Striated muscle preferentially expressed protein kinase"/>
    <property type="match status" value="1"/>
</dbReference>
<evidence type="ECO:0000256" key="4">
    <source>
        <dbReference type="ARBA" id="ARBA00022481"/>
    </source>
</evidence>
<feature type="region of interest" description="Disordered" evidence="21">
    <location>
        <begin position="505"/>
        <end position="524"/>
    </location>
</feature>
<keyword evidence="12 20" id="KW-0067">ATP-binding</keyword>
<dbReference type="FunFam" id="3.30.200.20:FF:000302">
    <property type="entry name" value="striated muscle preferentially expressed protein kinase"/>
    <property type="match status" value="1"/>
</dbReference>
<dbReference type="Proteomes" id="UP000515203">
    <property type="component" value="Unplaced"/>
</dbReference>
<feature type="compositionally biased region" description="Polar residues" evidence="21">
    <location>
        <begin position="847"/>
        <end position="857"/>
    </location>
</feature>
<feature type="compositionally biased region" description="Low complexity" evidence="21">
    <location>
        <begin position="2435"/>
        <end position="2444"/>
    </location>
</feature>
<feature type="compositionally biased region" description="Low complexity" evidence="21">
    <location>
        <begin position="1945"/>
        <end position="1954"/>
    </location>
</feature>
<reference evidence="26" key="1">
    <citation type="submission" date="2025-08" db="UniProtKB">
        <authorList>
            <consortium name="RefSeq"/>
        </authorList>
    </citation>
    <scope>IDENTIFICATION</scope>
</reference>
<evidence type="ECO:0000256" key="6">
    <source>
        <dbReference type="ARBA" id="ARBA00022553"/>
    </source>
</evidence>
<dbReference type="InterPro" id="IPR003598">
    <property type="entry name" value="Ig_sub2"/>
</dbReference>